<dbReference type="GO" id="GO:0005524">
    <property type="term" value="F:ATP binding"/>
    <property type="evidence" value="ECO:0007669"/>
    <property type="project" value="UniProtKB-KW"/>
</dbReference>
<evidence type="ECO:0000256" key="2">
    <source>
        <dbReference type="ARBA" id="ARBA00022801"/>
    </source>
</evidence>
<evidence type="ECO:0000256" key="5">
    <source>
        <dbReference type="SAM" id="MobiDB-lite"/>
    </source>
</evidence>
<evidence type="ECO:0000256" key="4">
    <source>
        <dbReference type="ARBA" id="ARBA00022840"/>
    </source>
</evidence>
<organism evidence="7 8">
    <name type="scientific">Steinernema hermaphroditum</name>
    <dbReference type="NCBI Taxonomy" id="289476"/>
    <lineage>
        <taxon>Eukaryota</taxon>
        <taxon>Metazoa</taxon>
        <taxon>Ecdysozoa</taxon>
        <taxon>Nematoda</taxon>
        <taxon>Chromadorea</taxon>
        <taxon>Rhabditida</taxon>
        <taxon>Tylenchina</taxon>
        <taxon>Panagrolaimomorpha</taxon>
        <taxon>Strongyloidoidea</taxon>
        <taxon>Steinernematidae</taxon>
        <taxon>Steinernema</taxon>
    </lineage>
</organism>
<accession>A0AA39LWU3</accession>
<evidence type="ECO:0000256" key="3">
    <source>
        <dbReference type="ARBA" id="ARBA00022806"/>
    </source>
</evidence>
<dbReference type="PANTHER" id="PTHR43788">
    <property type="entry name" value="DNA2/NAM7 HELICASE FAMILY MEMBER"/>
    <property type="match status" value="1"/>
</dbReference>
<keyword evidence="1" id="KW-0547">Nucleotide-binding</keyword>
<gene>
    <name evidence="7" type="ORF">QR680_006259</name>
</gene>
<feature type="domain" description="DNA2/NAM7 helicase-like C-terminal" evidence="6">
    <location>
        <begin position="744"/>
        <end position="935"/>
    </location>
</feature>
<reference evidence="7" key="1">
    <citation type="submission" date="2023-06" db="EMBL/GenBank/DDBJ databases">
        <title>Genomic analysis of the entomopathogenic nematode Steinernema hermaphroditum.</title>
        <authorList>
            <person name="Schwarz E.M."/>
            <person name="Heppert J.K."/>
            <person name="Baniya A."/>
            <person name="Schwartz H.T."/>
            <person name="Tan C.-H."/>
            <person name="Antoshechkin I."/>
            <person name="Sternberg P.W."/>
            <person name="Goodrich-Blair H."/>
            <person name="Dillman A.R."/>
        </authorList>
    </citation>
    <scope>NUCLEOTIDE SEQUENCE</scope>
    <source>
        <strain evidence="7">PS9179</strain>
        <tissue evidence="7">Whole animal</tissue>
    </source>
</reference>
<evidence type="ECO:0000256" key="1">
    <source>
        <dbReference type="ARBA" id="ARBA00022741"/>
    </source>
</evidence>
<dbReference type="Proteomes" id="UP001175271">
    <property type="component" value="Unassembled WGS sequence"/>
</dbReference>
<dbReference type="EMBL" id="JAUCMV010000003">
    <property type="protein sequence ID" value="KAK0412518.1"/>
    <property type="molecule type" value="Genomic_DNA"/>
</dbReference>
<keyword evidence="3" id="KW-0347">Helicase</keyword>
<protein>
    <recommendedName>
        <fullName evidence="6">DNA2/NAM7 helicase-like C-terminal domain-containing protein</fullName>
    </recommendedName>
</protein>
<keyword evidence="8" id="KW-1185">Reference proteome</keyword>
<dbReference type="GO" id="GO:0016787">
    <property type="term" value="F:hydrolase activity"/>
    <property type="evidence" value="ECO:0007669"/>
    <property type="project" value="UniProtKB-KW"/>
</dbReference>
<dbReference type="Pfam" id="PF13087">
    <property type="entry name" value="AAA_12"/>
    <property type="match status" value="1"/>
</dbReference>
<dbReference type="CDD" id="cd18808">
    <property type="entry name" value="SF1_C_Upf1"/>
    <property type="match status" value="1"/>
</dbReference>
<keyword evidence="4" id="KW-0067">ATP-binding</keyword>
<dbReference type="InterPro" id="IPR027417">
    <property type="entry name" value="P-loop_NTPase"/>
</dbReference>
<evidence type="ECO:0000313" key="8">
    <source>
        <dbReference type="Proteomes" id="UP001175271"/>
    </source>
</evidence>
<dbReference type="GO" id="GO:0043139">
    <property type="term" value="F:5'-3' DNA helicase activity"/>
    <property type="evidence" value="ECO:0007669"/>
    <property type="project" value="TreeGrafter"/>
</dbReference>
<dbReference type="Gene3D" id="3.40.50.300">
    <property type="entry name" value="P-loop containing nucleotide triphosphate hydrolases"/>
    <property type="match status" value="2"/>
</dbReference>
<sequence length="995" mass="110213">MSKKRDANPGGGPGREKGHRPPNRPNTNPGWRRNADTAKLTPVPENIRQTDRDYQIIQIGYKHCVACPTPAGTAPLIISLFFSTNNLIDWGDFIPQPLAIGDCFKLKTYELLTNQGKLLPLQETFEDLQAAYAKDENRVIANAKALKLRMTSLVKREQRPAITDTVQLRRRGGQVGAQVFVDGESISLAVREPRIDGATRMAEGCCVSAWVGVIPEDMVKGVHYALPHSYPEFKAAPKIGNRAPRVLILNIGPIRPFPLDPVTGNLTQKAVTARLREHKDWLALVASVVQMRSCRENERAGGKALLTPTDTPWEYQVSLAKPEPKNLRFRMKQWKKNILVQIGKFEGLPISTAWETSDLKISTEPENEGAITLRIRLEDPDSQRRVKRLLPQLFKHAQCPPEPDYESLVLEEDVEEELLTDEQLLATPTREELEMMTADTANLNLNLWIQPSTLHTGQEHVIKVFKGSGILESFMRQDTRAKILKALFGNGTKVAGERDVQGNLPTLSALNEGQKKAAEAFILSDEPVHYVQAPAGTDKTRMIAATVGCLHSQPRTSAKGIVITATTNNSVLNVLQALMKESLSTAKILFIQSDLEDRRTREDERRPEDIYKVVEYARQLADSPLVKGPERQLLQRYVDAKEAGIRSMLEADAVSLVIRLCRPDIIVATMGMVQAHCKTISPRANYLLIDEAGQMSVAQCAALVATYAKLEKLLITGDIYQLPAYNHRLKGDVLSGGLESVITAVNRRQTVPSKTLSVAYRAHPALTELQSALYNGQLVSALKPEDRSLLASVAWPLPNPSIPLVVIDTPCDHQVASWGSRCNKQQEQRAFELATALRKALPLTKITVLCYYTAAKMILEEKMASLDVRVTTVDGFQGREEDVIIVVTTRTSSIAEEGGIVCASGPSDDDFLLSDERAVVSLTCAREGLFILGEVNFLMAGEKWATFLRQAAARTHFVTEDYAKQLAEAGRVNCARIKAFTSLSSFQKEPEDMEC</sequence>
<dbReference type="InterPro" id="IPR047187">
    <property type="entry name" value="SF1_C_Upf1"/>
</dbReference>
<dbReference type="AlphaFoldDB" id="A0AA39LWU3"/>
<dbReference type="InterPro" id="IPR050534">
    <property type="entry name" value="Coronavir_polyprotein_1ab"/>
</dbReference>
<dbReference type="Pfam" id="PF13604">
    <property type="entry name" value="AAA_30"/>
    <property type="match status" value="1"/>
</dbReference>
<comment type="caution">
    <text evidence="7">The sequence shown here is derived from an EMBL/GenBank/DDBJ whole genome shotgun (WGS) entry which is preliminary data.</text>
</comment>
<feature type="region of interest" description="Disordered" evidence="5">
    <location>
        <begin position="1"/>
        <end position="46"/>
    </location>
</feature>
<dbReference type="InterPro" id="IPR041679">
    <property type="entry name" value="DNA2/NAM7-like_C"/>
</dbReference>
<dbReference type="PANTHER" id="PTHR43788:SF16">
    <property type="entry name" value="HELICASE WITH ZINC FINGER 2"/>
    <property type="match status" value="1"/>
</dbReference>
<dbReference type="SUPFAM" id="SSF52540">
    <property type="entry name" value="P-loop containing nucleoside triphosphate hydrolases"/>
    <property type="match status" value="1"/>
</dbReference>
<proteinExistence type="predicted"/>
<keyword evidence="2" id="KW-0378">Hydrolase</keyword>
<evidence type="ECO:0000259" key="6">
    <source>
        <dbReference type="Pfam" id="PF13087"/>
    </source>
</evidence>
<evidence type="ECO:0000313" key="7">
    <source>
        <dbReference type="EMBL" id="KAK0412518.1"/>
    </source>
</evidence>
<name>A0AA39LWU3_9BILA</name>